<protein>
    <submittedName>
        <fullName evidence="1">Uncharacterized protein</fullName>
    </submittedName>
</protein>
<reference evidence="1" key="1">
    <citation type="submission" date="2014-11" db="EMBL/GenBank/DDBJ databases">
        <authorList>
            <person name="Amaro Gonzalez C."/>
        </authorList>
    </citation>
    <scope>NUCLEOTIDE SEQUENCE</scope>
</reference>
<evidence type="ECO:0000313" key="1">
    <source>
        <dbReference type="EMBL" id="JAH05009.1"/>
    </source>
</evidence>
<dbReference type="EMBL" id="GBXM01103568">
    <property type="protein sequence ID" value="JAH05009.1"/>
    <property type="molecule type" value="Transcribed_RNA"/>
</dbReference>
<accession>A0A0E9PKH2</accession>
<name>A0A0E9PKH2_ANGAN</name>
<reference evidence="1" key="2">
    <citation type="journal article" date="2015" name="Fish Shellfish Immunol.">
        <title>Early steps in the European eel (Anguilla anguilla)-Vibrio vulnificus interaction in the gills: Role of the RtxA13 toxin.</title>
        <authorList>
            <person name="Callol A."/>
            <person name="Pajuelo D."/>
            <person name="Ebbesson L."/>
            <person name="Teles M."/>
            <person name="MacKenzie S."/>
            <person name="Amaro C."/>
        </authorList>
    </citation>
    <scope>NUCLEOTIDE SEQUENCE</scope>
</reference>
<organism evidence="1">
    <name type="scientific">Anguilla anguilla</name>
    <name type="common">European freshwater eel</name>
    <name type="synonym">Muraena anguilla</name>
    <dbReference type="NCBI Taxonomy" id="7936"/>
    <lineage>
        <taxon>Eukaryota</taxon>
        <taxon>Metazoa</taxon>
        <taxon>Chordata</taxon>
        <taxon>Craniata</taxon>
        <taxon>Vertebrata</taxon>
        <taxon>Euteleostomi</taxon>
        <taxon>Actinopterygii</taxon>
        <taxon>Neopterygii</taxon>
        <taxon>Teleostei</taxon>
        <taxon>Anguilliformes</taxon>
        <taxon>Anguillidae</taxon>
        <taxon>Anguilla</taxon>
    </lineage>
</organism>
<proteinExistence type="predicted"/>
<sequence>MVVFPTGTTNILLLCYIGIQLEKNSTKMPTTV</sequence>
<dbReference type="AlphaFoldDB" id="A0A0E9PKH2"/>